<evidence type="ECO:0000256" key="3">
    <source>
        <dbReference type="ARBA" id="ARBA00022475"/>
    </source>
</evidence>
<dbReference type="Proteomes" id="UP000062255">
    <property type="component" value="Chromosome"/>
</dbReference>
<dbReference type="SUPFAM" id="SSF103473">
    <property type="entry name" value="MFS general substrate transporter"/>
    <property type="match status" value="1"/>
</dbReference>
<dbReference type="GO" id="GO:0022857">
    <property type="term" value="F:transmembrane transporter activity"/>
    <property type="evidence" value="ECO:0007669"/>
    <property type="project" value="InterPro"/>
</dbReference>
<dbReference type="Pfam" id="PF07690">
    <property type="entry name" value="MFS_1"/>
    <property type="match status" value="1"/>
</dbReference>
<evidence type="ECO:0000256" key="7">
    <source>
        <dbReference type="SAM" id="Phobius"/>
    </source>
</evidence>
<feature type="domain" description="Major facilitator superfamily (MFS) profile" evidence="8">
    <location>
        <begin position="17"/>
        <end position="421"/>
    </location>
</feature>
<dbReference type="InterPro" id="IPR036259">
    <property type="entry name" value="MFS_trans_sf"/>
</dbReference>
<dbReference type="KEGG" id="mgo:AFA91_33070"/>
<feature type="transmembrane region" description="Helical" evidence="7">
    <location>
        <begin position="90"/>
        <end position="114"/>
    </location>
</feature>
<gene>
    <name evidence="9" type="ORF">AFA91_33070</name>
</gene>
<keyword evidence="5 7" id="KW-1133">Transmembrane helix</keyword>
<feature type="transmembrane region" description="Helical" evidence="7">
    <location>
        <begin position="399"/>
        <end position="416"/>
    </location>
</feature>
<comment type="subcellular location">
    <subcellularLocation>
        <location evidence="1">Cell membrane</location>
        <topology evidence="1">Multi-pass membrane protein</topology>
    </subcellularLocation>
</comment>
<keyword evidence="6 7" id="KW-0472">Membrane</keyword>
<name>A0A0K0XHE8_MYCGD</name>
<dbReference type="InterPro" id="IPR011701">
    <property type="entry name" value="MFS"/>
</dbReference>
<dbReference type="OrthoDB" id="8953821at2"/>
<feature type="transmembrane region" description="Helical" evidence="7">
    <location>
        <begin position="328"/>
        <end position="350"/>
    </location>
</feature>
<dbReference type="PATRIC" id="fig|134601.6.peg.6847"/>
<dbReference type="Gene3D" id="1.20.1250.20">
    <property type="entry name" value="MFS general substrate transporter like domains"/>
    <property type="match status" value="2"/>
</dbReference>
<feature type="transmembrane region" description="Helical" evidence="7">
    <location>
        <begin position="58"/>
        <end position="78"/>
    </location>
</feature>
<reference evidence="9 10" key="1">
    <citation type="submission" date="2015-07" db="EMBL/GenBank/DDBJ databases">
        <title>Complete genome sequence of Mycobacterium goodii X7B, a facultative thermophilic biodesulfurizing bacterium.</title>
        <authorList>
            <person name="Yu B."/>
            <person name="Li F."/>
            <person name="Xu P."/>
        </authorList>
    </citation>
    <scope>NUCLEOTIDE SEQUENCE [LARGE SCALE GENOMIC DNA]</scope>
    <source>
        <strain evidence="9 10">X7B</strain>
    </source>
</reference>
<evidence type="ECO:0000313" key="9">
    <source>
        <dbReference type="EMBL" id="AKS36833.1"/>
    </source>
</evidence>
<dbReference type="CDD" id="cd17369">
    <property type="entry name" value="MFS_ShiA_like"/>
    <property type="match status" value="1"/>
</dbReference>
<protein>
    <submittedName>
        <fullName evidence="9">MFS transporter</fullName>
    </submittedName>
</protein>
<dbReference type="PANTHER" id="PTHR43045">
    <property type="entry name" value="SHIKIMATE TRANSPORTER"/>
    <property type="match status" value="1"/>
</dbReference>
<dbReference type="PROSITE" id="PS50850">
    <property type="entry name" value="MFS"/>
    <property type="match status" value="1"/>
</dbReference>
<feature type="transmembrane region" description="Helical" evidence="7">
    <location>
        <begin position="371"/>
        <end position="393"/>
    </location>
</feature>
<feature type="transmembrane region" description="Helical" evidence="7">
    <location>
        <begin position="243"/>
        <end position="262"/>
    </location>
</feature>
<proteinExistence type="predicted"/>
<dbReference type="PROSITE" id="PS00216">
    <property type="entry name" value="SUGAR_TRANSPORT_1"/>
    <property type="match status" value="1"/>
</dbReference>
<evidence type="ECO:0000313" key="10">
    <source>
        <dbReference type="Proteomes" id="UP000062255"/>
    </source>
</evidence>
<keyword evidence="2" id="KW-0813">Transport</keyword>
<dbReference type="STRING" id="134601.AFA91_33070"/>
<evidence type="ECO:0000259" key="8">
    <source>
        <dbReference type="PROSITE" id="PS50850"/>
    </source>
</evidence>
<sequence length="447" mass="47244">MAELTGSPHGTPNRLRAAFGSAAGTTVENFDFVAYGTAAALYFGPVFFPNEDPLMGTLLSFTTFALGFVVRPLGGLLGGYFADRIGRRPVLIVALIVMGLATSAIGLLPTYAAVGVLAPVLLTICRLIQGLAYGAEWGGAVLLTYEHAPWKHKGLYTAIPQAGVPFGNMAASLVFLASVALPGDLAWRVPFLSSTVLVLVGLFLRLRVQESPAFTEAKETGAVEHNPVASMLRHSWRNLVRALLLRAAENAGYAIGITYISSYLVERDLGERSTAVLAIAIAAGVGCIAVLLWGDLSDRIGRRSVYLIVSAGMALFAVPIFMMLNTGIVGVIIVVFLITFCFVENGLAAVQAPWFSEMFPVATRASGISMAYQFAAVIGGFTPLIAVALYGAMGWIGPALLYAAFGLLGFCAALATPETWGRERRAEVAAQVAKFDTASDPLLQASK</sequence>
<dbReference type="PANTHER" id="PTHR43045:SF1">
    <property type="entry name" value="SHIKIMATE TRANSPORTER"/>
    <property type="match status" value="1"/>
</dbReference>
<dbReference type="PROSITE" id="PS00217">
    <property type="entry name" value="SUGAR_TRANSPORT_2"/>
    <property type="match status" value="1"/>
</dbReference>
<feature type="transmembrane region" description="Helical" evidence="7">
    <location>
        <begin position="274"/>
        <end position="293"/>
    </location>
</feature>
<evidence type="ECO:0000256" key="5">
    <source>
        <dbReference type="ARBA" id="ARBA00022989"/>
    </source>
</evidence>
<dbReference type="InterPro" id="IPR020846">
    <property type="entry name" value="MFS_dom"/>
</dbReference>
<organism evidence="9 10">
    <name type="scientific">Mycolicibacterium goodii</name>
    <name type="common">Mycobacterium goodii</name>
    <dbReference type="NCBI Taxonomy" id="134601"/>
    <lineage>
        <taxon>Bacteria</taxon>
        <taxon>Bacillati</taxon>
        <taxon>Actinomycetota</taxon>
        <taxon>Actinomycetes</taxon>
        <taxon>Mycobacteriales</taxon>
        <taxon>Mycobacteriaceae</taxon>
        <taxon>Mycolicibacterium</taxon>
    </lineage>
</organism>
<dbReference type="AlphaFoldDB" id="A0A0K0XHE8"/>
<dbReference type="GO" id="GO:0005886">
    <property type="term" value="C:plasma membrane"/>
    <property type="evidence" value="ECO:0007669"/>
    <property type="project" value="UniProtKB-SubCell"/>
</dbReference>
<feature type="transmembrane region" description="Helical" evidence="7">
    <location>
        <begin position="305"/>
        <end position="322"/>
    </location>
</feature>
<accession>A0A0K0XHE8</accession>
<dbReference type="EMBL" id="CP012150">
    <property type="protein sequence ID" value="AKS36833.1"/>
    <property type="molecule type" value="Genomic_DNA"/>
</dbReference>
<dbReference type="InterPro" id="IPR005829">
    <property type="entry name" value="Sugar_transporter_CS"/>
</dbReference>
<keyword evidence="4 7" id="KW-0812">Transmembrane</keyword>
<evidence type="ECO:0000256" key="1">
    <source>
        <dbReference type="ARBA" id="ARBA00004651"/>
    </source>
</evidence>
<keyword evidence="3" id="KW-1003">Cell membrane</keyword>
<evidence type="ECO:0000256" key="4">
    <source>
        <dbReference type="ARBA" id="ARBA00022692"/>
    </source>
</evidence>
<evidence type="ECO:0000256" key="6">
    <source>
        <dbReference type="ARBA" id="ARBA00023136"/>
    </source>
</evidence>
<feature type="transmembrane region" description="Helical" evidence="7">
    <location>
        <begin position="185"/>
        <end position="204"/>
    </location>
</feature>
<evidence type="ECO:0000256" key="2">
    <source>
        <dbReference type="ARBA" id="ARBA00022448"/>
    </source>
</evidence>